<dbReference type="AlphaFoldDB" id="A0A4R4SME8"/>
<dbReference type="Proteomes" id="UP000295345">
    <property type="component" value="Unassembled WGS sequence"/>
</dbReference>
<evidence type="ECO:0000259" key="1">
    <source>
        <dbReference type="Pfam" id="PF14024"/>
    </source>
</evidence>
<dbReference type="OrthoDB" id="6200718at2"/>
<dbReference type="RefSeq" id="WP_132821938.1">
    <property type="nucleotide sequence ID" value="NZ_SMKI01000614.1"/>
</dbReference>
<feature type="non-terminal residue" evidence="2">
    <location>
        <position position="177"/>
    </location>
</feature>
<accession>A0A4R4SME8</accession>
<dbReference type="InterPro" id="IPR025334">
    <property type="entry name" value="DUF4240"/>
</dbReference>
<name>A0A4R4SME8_9ACTN</name>
<reference evidence="2 3" key="1">
    <citation type="submission" date="2019-03" db="EMBL/GenBank/DDBJ databases">
        <title>Draft genome sequences of novel Actinobacteria.</title>
        <authorList>
            <person name="Sahin N."/>
            <person name="Ay H."/>
            <person name="Saygin H."/>
        </authorList>
    </citation>
    <scope>NUCLEOTIDE SEQUENCE [LARGE SCALE GENOMIC DNA]</scope>
    <source>
        <strain evidence="2 3">DSM 41900</strain>
    </source>
</reference>
<dbReference type="Pfam" id="PF14024">
    <property type="entry name" value="DUF4240"/>
    <property type="match status" value="1"/>
</dbReference>
<evidence type="ECO:0000313" key="2">
    <source>
        <dbReference type="EMBL" id="TDC62773.1"/>
    </source>
</evidence>
<keyword evidence="3" id="KW-1185">Reference proteome</keyword>
<evidence type="ECO:0000313" key="3">
    <source>
        <dbReference type="Proteomes" id="UP000295345"/>
    </source>
</evidence>
<dbReference type="EMBL" id="SMKI01000614">
    <property type="protein sequence ID" value="TDC62773.1"/>
    <property type="molecule type" value="Genomic_DNA"/>
</dbReference>
<organism evidence="2 3">
    <name type="scientific">Streptomyces hainanensis</name>
    <dbReference type="NCBI Taxonomy" id="402648"/>
    <lineage>
        <taxon>Bacteria</taxon>
        <taxon>Bacillati</taxon>
        <taxon>Actinomycetota</taxon>
        <taxon>Actinomycetes</taxon>
        <taxon>Kitasatosporales</taxon>
        <taxon>Streptomycetaceae</taxon>
        <taxon>Streptomyces</taxon>
    </lineage>
</organism>
<gene>
    <name evidence="2" type="ORF">E1283_33510</name>
</gene>
<protein>
    <submittedName>
        <fullName evidence="2">DUF4240 domain-containing protein</fullName>
    </submittedName>
</protein>
<feature type="domain" description="DUF4240" evidence="1">
    <location>
        <begin position="1"/>
        <end position="130"/>
    </location>
</feature>
<proteinExistence type="predicted"/>
<sequence>MDETGFWEIIDSTRDAAGGDPEAHADLLVERLAELDPEAVADYARHFESRFGRAYRWDVWGAAWVLLGDAGDAAFENFRCWLISQGRHVFEGTLHEPDALAELLGPEGFDRRADGDAEDVGYAAYDAYDRLTGAELPDLGLPDPPREPEGVPVDFADAEAMAAAYPRLWALALSLIH</sequence>
<comment type="caution">
    <text evidence="2">The sequence shown here is derived from an EMBL/GenBank/DDBJ whole genome shotgun (WGS) entry which is preliminary data.</text>
</comment>